<dbReference type="NCBIfam" id="TIGR01493">
    <property type="entry name" value="HAD-SF-IA-v2"/>
    <property type="match status" value="1"/>
</dbReference>
<dbReference type="Gene3D" id="1.10.150.240">
    <property type="entry name" value="Putative phosphatase, domain 2"/>
    <property type="match status" value="1"/>
</dbReference>
<dbReference type="PRINTS" id="PR00413">
    <property type="entry name" value="HADHALOGNASE"/>
</dbReference>
<dbReference type="InterPro" id="IPR051540">
    <property type="entry name" value="S-2-haloacid_dehalogenase"/>
</dbReference>
<dbReference type="Proteomes" id="UP001354931">
    <property type="component" value="Unassembled WGS sequence"/>
</dbReference>
<dbReference type="NCBIfam" id="TIGR01428">
    <property type="entry name" value="HAD_type_II"/>
    <property type="match status" value="1"/>
</dbReference>
<dbReference type="PANTHER" id="PTHR43316">
    <property type="entry name" value="HYDROLASE, HALOACID DELAHOGENASE-RELATED"/>
    <property type="match status" value="1"/>
</dbReference>
<dbReference type="Pfam" id="PF00702">
    <property type="entry name" value="Hydrolase"/>
    <property type="match status" value="1"/>
</dbReference>
<organism evidence="3 4">
    <name type="scientific">Streptomyces endophyticus</name>
    <dbReference type="NCBI Taxonomy" id="714166"/>
    <lineage>
        <taxon>Bacteria</taxon>
        <taxon>Bacillati</taxon>
        <taxon>Actinomycetota</taxon>
        <taxon>Actinomycetes</taxon>
        <taxon>Kitasatosporales</taxon>
        <taxon>Streptomycetaceae</taxon>
        <taxon>Streptomyces</taxon>
    </lineage>
</organism>
<comment type="similarity">
    <text evidence="1">Belongs to the HAD-like hydrolase superfamily. S-2-haloalkanoic acid dehalogenase family.</text>
</comment>
<dbReference type="InterPro" id="IPR006328">
    <property type="entry name" value="2-HAD"/>
</dbReference>
<dbReference type="Gene3D" id="3.40.50.1000">
    <property type="entry name" value="HAD superfamily/HAD-like"/>
    <property type="match status" value="1"/>
</dbReference>
<proteinExistence type="inferred from homology"/>
<dbReference type="InterPro" id="IPR023214">
    <property type="entry name" value="HAD_sf"/>
</dbReference>
<evidence type="ECO:0000313" key="4">
    <source>
        <dbReference type="Proteomes" id="UP001354931"/>
    </source>
</evidence>
<comment type="caution">
    <text evidence="3">The sequence shown here is derived from an EMBL/GenBank/DDBJ whole genome shotgun (WGS) entry which is preliminary data.</text>
</comment>
<name>A0ABU6F4E5_9ACTN</name>
<evidence type="ECO:0000313" key="3">
    <source>
        <dbReference type="EMBL" id="MEB8338280.1"/>
    </source>
</evidence>
<dbReference type="EMBL" id="JAOZYC010000093">
    <property type="protein sequence ID" value="MEB8338280.1"/>
    <property type="molecule type" value="Genomic_DNA"/>
</dbReference>
<protein>
    <submittedName>
        <fullName evidence="3">Haloacid dehalogenase type II</fullName>
    </submittedName>
</protein>
<reference evidence="3 4" key="1">
    <citation type="submission" date="2022-10" db="EMBL/GenBank/DDBJ databases">
        <authorList>
            <person name="Xie J."/>
            <person name="Shen N."/>
        </authorList>
    </citation>
    <scope>NUCLEOTIDE SEQUENCE [LARGE SCALE GENOMIC DNA]</scope>
    <source>
        <strain evidence="3 4">YIM65594</strain>
    </source>
</reference>
<keyword evidence="2" id="KW-0378">Hydrolase</keyword>
<sequence>MERRIQQVEAVLFDTFGTVVDWRTGVSAAVDTFAARHGLTLDATAFAVRWRDLYQPAMEPIRTGERGFTPLDVLHAENLRTVLAEHGIDAAKFDEVELTWLNEAWHRLPAWPDSAPGLEQLARSVTTGALSNGNLALLSRLAKHAGLPWDVIVASDVTRAYKPQPQAYERAAAFLGLRPDQVMLAAAHNEDLRAARDAGLRTAFIARPTEHGPTQTTNLAPDADWDVVAGDLVQLATLVGDRPWTADRHLLPPGRRP</sequence>
<dbReference type="SUPFAM" id="SSF56784">
    <property type="entry name" value="HAD-like"/>
    <property type="match status" value="1"/>
</dbReference>
<accession>A0ABU6F4E5</accession>
<dbReference type="RefSeq" id="WP_326016071.1">
    <property type="nucleotide sequence ID" value="NZ_JAOZYC010000093.1"/>
</dbReference>
<evidence type="ECO:0000256" key="1">
    <source>
        <dbReference type="ARBA" id="ARBA00008106"/>
    </source>
</evidence>
<dbReference type="PANTHER" id="PTHR43316:SF3">
    <property type="entry name" value="HALOACID DEHALOGENASE, TYPE II (AFU_ORTHOLOGUE AFUA_2G07750)-RELATED"/>
    <property type="match status" value="1"/>
</dbReference>
<dbReference type="InterPro" id="IPR036412">
    <property type="entry name" value="HAD-like_sf"/>
</dbReference>
<dbReference type="InterPro" id="IPR023198">
    <property type="entry name" value="PGP-like_dom2"/>
</dbReference>
<keyword evidence="4" id="KW-1185">Reference proteome</keyword>
<dbReference type="InterPro" id="IPR006439">
    <property type="entry name" value="HAD-SF_hydro_IA"/>
</dbReference>
<dbReference type="CDD" id="cd02588">
    <property type="entry name" value="HAD_L2-DEX"/>
    <property type="match status" value="1"/>
</dbReference>
<evidence type="ECO:0000256" key="2">
    <source>
        <dbReference type="ARBA" id="ARBA00022801"/>
    </source>
</evidence>
<gene>
    <name evidence="3" type="ORF">OKJ99_12320</name>
</gene>